<reference evidence="1" key="1">
    <citation type="submission" date="2023-10" db="EMBL/GenBank/DDBJ databases">
        <authorList>
            <person name="Rodriguez Cubillos JULIANA M."/>
            <person name="De Vega J."/>
        </authorList>
    </citation>
    <scope>NUCLEOTIDE SEQUENCE</scope>
</reference>
<accession>A0ACB0KUU7</accession>
<evidence type="ECO:0000313" key="1">
    <source>
        <dbReference type="EMBL" id="CAJ2659658.1"/>
    </source>
</evidence>
<keyword evidence="2" id="KW-1185">Reference proteome</keyword>
<sequence length="71" mass="7600">MASSINCLYFFIAILCIVSALSLGEATYFTYCFGKGPCPNNTPACSDICVKMGYQYGFCNTYTGACCCRGG</sequence>
<proteinExistence type="predicted"/>
<dbReference type="Proteomes" id="UP001177021">
    <property type="component" value="Unassembled WGS sequence"/>
</dbReference>
<name>A0ACB0KUU7_TRIPR</name>
<protein>
    <submittedName>
        <fullName evidence="1">Uncharacterized protein</fullName>
    </submittedName>
</protein>
<organism evidence="1 2">
    <name type="scientific">Trifolium pratense</name>
    <name type="common">Red clover</name>
    <dbReference type="NCBI Taxonomy" id="57577"/>
    <lineage>
        <taxon>Eukaryota</taxon>
        <taxon>Viridiplantae</taxon>
        <taxon>Streptophyta</taxon>
        <taxon>Embryophyta</taxon>
        <taxon>Tracheophyta</taxon>
        <taxon>Spermatophyta</taxon>
        <taxon>Magnoliopsida</taxon>
        <taxon>eudicotyledons</taxon>
        <taxon>Gunneridae</taxon>
        <taxon>Pentapetalae</taxon>
        <taxon>rosids</taxon>
        <taxon>fabids</taxon>
        <taxon>Fabales</taxon>
        <taxon>Fabaceae</taxon>
        <taxon>Papilionoideae</taxon>
        <taxon>50 kb inversion clade</taxon>
        <taxon>NPAAA clade</taxon>
        <taxon>Hologalegina</taxon>
        <taxon>IRL clade</taxon>
        <taxon>Trifolieae</taxon>
        <taxon>Trifolium</taxon>
    </lineage>
</organism>
<dbReference type="EMBL" id="CASHSV030000311">
    <property type="protein sequence ID" value="CAJ2659658.1"/>
    <property type="molecule type" value="Genomic_DNA"/>
</dbReference>
<comment type="caution">
    <text evidence="1">The sequence shown here is derived from an EMBL/GenBank/DDBJ whole genome shotgun (WGS) entry which is preliminary data.</text>
</comment>
<gene>
    <name evidence="1" type="ORF">MILVUS5_LOCUS25772</name>
</gene>
<evidence type="ECO:0000313" key="2">
    <source>
        <dbReference type="Proteomes" id="UP001177021"/>
    </source>
</evidence>